<evidence type="ECO:0000259" key="10">
    <source>
        <dbReference type="PROSITE" id="PS50035"/>
    </source>
</evidence>
<name>A0A4R2LGI9_9FIRM</name>
<accession>A0A4R2LGI9</accession>
<reference evidence="11 12" key="1">
    <citation type="submission" date="2019-03" db="EMBL/GenBank/DDBJ databases">
        <title>Genomic Encyclopedia of Type Strains, Phase IV (KMG-IV): sequencing the most valuable type-strain genomes for metagenomic binning, comparative biology and taxonomic classification.</title>
        <authorList>
            <person name="Goeker M."/>
        </authorList>
    </citation>
    <scope>NUCLEOTIDE SEQUENCE [LARGE SCALE GENOMIC DNA]</scope>
    <source>
        <strain evidence="11 12">DSM 28559</strain>
    </source>
</reference>
<keyword evidence="7 9" id="KW-0472">Membrane</keyword>
<keyword evidence="4 9" id="KW-0812">Transmembrane</keyword>
<dbReference type="PANTHER" id="PTHR21248:SF22">
    <property type="entry name" value="PHOSPHOLIPASE D"/>
    <property type="match status" value="1"/>
</dbReference>
<keyword evidence="12" id="KW-1185">Reference proteome</keyword>
<dbReference type="GO" id="GO:0008808">
    <property type="term" value="F:cardiolipin synthase activity"/>
    <property type="evidence" value="ECO:0007669"/>
    <property type="project" value="UniProtKB-UniRule"/>
</dbReference>
<dbReference type="EMBL" id="SLXA01000010">
    <property type="protein sequence ID" value="TCO84017.1"/>
    <property type="molecule type" value="Genomic_DNA"/>
</dbReference>
<feature type="domain" description="PLD phosphodiesterase" evidence="10">
    <location>
        <begin position="423"/>
        <end position="450"/>
    </location>
</feature>
<keyword evidence="6 9" id="KW-1133">Transmembrane helix</keyword>
<dbReference type="CDD" id="cd09160">
    <property type="entry name" value="PLDc_SMU_988_like_2"/>
    <property type="match status" value="1"/>
</dbReference>
<comment type="subcellular location">
    <subcellularLocation>
        <location evidence="1">Cell membrane</location>
    </subcellularLocation>
</comment>
<dbReference type="GO" id="GO:0005886">
    <property type="term" value="C:plasma membrane"/>
    <property type="evidence" value="ECO:0007669"/>
    <property type="project" value="UniProtKB-SubCell"/>
</dbReference>
<evidence type="ECO:0000256" key="8">
    <source>
        <dbReference type="NCBIfam" id="TIGR04265"/>
    </source>
</evidence>
<gene>
    <name evidence="11" type="ORF">EV212_11040</name>
</gene>
<dbReference type="InterPro" id="IPR025202">
    <property type="entry name" value="PLD-like_dom"/>
</dbReference>
<dbReference type="RefSeq" id="WP_132092589.1">
    <property type="nucleotide sequence ID" value="NZ_JANKAQ010000011.1"/>
</dbReference>
<feature type="transmembrane region" description="Helical" evidence="9">
    <location>
        <begin position="12"/>
        <end position="33"/>
    </location>
</feature>
<feature type="transmembrane region" description="Helical" evidence="9">
    <location>
        <begin position="39"/>
        <end position="59"/>
    </location>
</feature>
<dbReference type="EC" id="2.7.8.-" evidence="8"/>
<dbReference type="SUPFAM" id="SSF56024">
    <property type="entry name" value="Phospholipase D/nuclease"/>
    <property type="match status" value="2"/>
</dbReference>
<evidence type="ECO:0000256" key="4">
    <source>
        <dbReference type="ARBA" id="ARBA00022692"/>
    </source>
</evidence>
<evidence type="ECO:0000256" key="3">
    <source>
        <dbReference type="ARBA" id="ARBA00022679"/>
    </source>
</evidence>
<dbReference type="OrthoDB" id="9762009at2"/>
<dbReference type="PROSITE" id="PS50035">
    <property type="entry name" value="PLD"/>
    <property type="match status" value="2"/>
</dbReference>
<comment type="caution">
    <text evidence="11">The sequence shown here is derived from an EMBL/GenBank/DDBJ whole genome shotgun (WGS) entry which is preliminary data.</text>
</comment>
<evidence type="ECO:0000256" key="1">
    <source>
        <dbReference type="ARBA" id="ARBA00004236"/>
    </source>
</evidence>
<dbReference type="NCBIfam" id="TIGR04265">
    <property type="entry name" value="bac_cardiolipin"/>
    <property type="match status" value="1"/>
</dbReference>
<organism evidence="11 12">
    <name type="scientific">Frisingicoccus caecimuris</name>
    <dbReference type="NCBI Taxonomy" id="1796636"/>
    <lineage>
        <taxon>Bacteria</taxon>
        <taxon>Bacillati</taxon>
        <taxon>Bacillota</taxon>
        <taxon>Clostridia</taxon>
        <taxon>Lachnospirales</taxon>
        <taxon>Lachnospiraceae</taxon>
        <taxon>Frisingicoccus</taxon>
    </lineage>
</organism>
<keyword evidence="3" id="KW-0808">Transferase</keyword>
<dbReference type="InterPro" id="IPR022924">
    <property type="entry name" value="Cardiolipin_synthase"/>
</dbReference>
<dbReference type="InterPro" id="IPR001736">
    <property type="entry name" value="PLipase_D/transphosphatidylase"/>
</dbReference>
<evidence type="ECO:0000256" key="5">
    <source>
        <dbReference type="ARBA" id="ARBA00022737"/>
    </source>
</evidence>
<dbReference type="Proteomes" id="UP000295711">
    <property type="component" value="Unassembled WGS sequence"/>
</dbReference>
<evidence type="ECO:0000313" key="12">
    <source>
        <dbReference type="Proteomes" id="UP000295711"/>
    </source>
</evidence>
<evidence type="ECO:0000313" key="11">
    <source>
        <dbReference type="EMBL" id="TCO84017.1"/>
    </source>
</evidence>
<feature type="transmembrane region" description="Helical" evidence="9">
    <location>
        <begin position="68"/>
        <end position="87"/>
    </location>
</feature>
<evidence type="ECO:0000256" key="6">
    <source>
        <dbReference type="ARBA" id="ARBA00022989"/>
    </source>
</evidence>
<proteinExistence type="predicted"/>
<dbReference type="Pfam" id="PF13091">
    <property type="entry name" value="PLDc_2"/>
    <property type="match status" value="2"/>
</dbReference>
<dbReference type="PANTHER" id="PTHR21248">
    <property type="entry name" value="CARDIOLIPIN SYNTHASE"/>
    <property type="match status" value="1"/>
</dbReference>
<dbReference type="Gene3D" id="3.30.870.10">
    <property type="entry name" value="Endonuclease Chain A"/>
    <property type="match status" value="2"/>
</dbReference>
<dbReference type="AlphaFoldDB" id="A0A4R2LGI9"/>
<evidence type="ECO:0000256" key="2">
    <source>
        <dbReference type="ARBA" id="ARBA00022475"/>
    </source>
</evidence>
<dbReference type="GO" id="GO:0032049">
    <property type="term" value="P:cardiolipin biosynthetic process"/>
    <property type="evidence" value="ECO:0007669"/>
    <property type="project" value="UniProtKB-UniRule"/>
</dbReference>
<keyword evidence="5" id="KW-0677">Repeat</keyword>
<evidence type="ECO:0000256" key="7">
    <source>
        <dbReference type="ARBA" id="ARBA00023136"/>
    </source>
</evidence>
<protein>
    <recommendedName>
        <fullName evidence="8">Cardiolipin synthase</fullName>
        <ecNumber evidence="8">2.7.8.-</ecNumber>
    </recommendedName>
</protein>
<dbReference type="SMART" id="SM00155">
    <property type="entry name" value="PLDc"/>
    <property type="match status" value="2"/>
</dbReference>
<keyword evidence="2" id="KW-1003">Cell membrane</keyword>
<evidence type="ECO:0000256" key="9">
    <source>
        <dbReference type="SAM" id="Phobius"/>
    </source>
</evidence>
<feature type="domain" description="PLD phosphodiesterase" evidence="10">
    <location>
        <begin position="245"/>
        <end position="272"/>
    </location>
</feature>
<sequence>MNNILKKRTSVLVRAAIVLISVILQVLTMFLLVRLLQEYASWAYLLIEIASIAVVFVLVDNSSSFNSFWIVIILALPVFGYCLYFMWGRKHTNSAFYKKYKKISEKGRDYKQQDPAILAELSEMHPNKAQVGRYLVHEGFALYKHTSVRYFEVGEKKFDALFEDLEKAEKFIFLEYFIVSNGEIWNRLKEVLARKAAQKVEIRLLLDDFGCLFMDGDEIRHELSKLGIRVSIFAPIVKDVSRLTFNYRNHQKIAIIDGNIGYTGGVNLADEYANMINRFGHWKDTAIRLEGDGVWGLTEIFMEMWELSKEKEQLDYNKYRPTISVDAPGYVQPVADGPANNPDNPIEEMYTHLINKARDYIYFTTPYLVLDNRMIDDLCRAARSGVDVRIITPRHYDKWYVYMVNISNYGRLMENGIKIYEYVPGFIHAKNVISDDECGVCGTINMDYRSFYLHYECGVLMTEVPAVMEMKEDFLETMRRSERVSLDAWKQRPIWQKCVQGVLRVFSPLL</sequence>